<dbReference type="AlphaFoldDB" id="A0A066S0Z0"/>
<evidence type="ECO:0000313" key="2">
    <source>
        <dbReference type="EMBL" id="KDM93293.1"/>
    </source>
</evidence>
<keyword evidence="1" id="KW-0812">Transmembrane</keyword>
<proteinExistence type="predicted"/>
<gene>
    <name evidence="2" type="ORF">EA58_01400</name>
</gene>
<feature type="transmembrane region" description="Helical" evidence="1">
    <location>
        <begin position="269"/>
        <end position="287"/>
    </location>
</feature>
<organism evidence="2 3">
    <name type="scientific">Photobacterium galatheae</name>
    <dbReference type="NCBI Taxonomy" id="1654360"/>
    <lineage>
        <taxon>Bacteria</taxon>
        <taxon>Pseudomonadati</taxon>
        <taxon>Pseudomonadota</taxon>
        <taxon>Gammaproteobacteria</taxon>
        <taxon>Vibrionales</taxon>
        <taxon>Vibrionaceae</taxon>
        <taxon>Photobacterium</taxon>
    </lineage>
</organism>
<dbReference type="EMBL" id="JMIB01000003">
    <property type="protein sequence ID" value="KDM93293.1"/>
    <property type="molecule type" value="Genomic_DNA"/>
</dbReference>
<accession>A0A066S0Z0</accession>
<feature type="transmembrane region" description="Helical" evidence="1">
    <location>
        <begin position="513"/>
        <end position="532"/>
    </location>
</feature>
<name>A0A066S0Z0_9GAMM</name>
<keyword evidence="1" id="KW-0472">Membrane</keyword>
<feature type="transmembrane region" description="Helical" evidence="1">
    <location>
        <begin position="162"/>
        <end position="183"/>
    </location>
</feature>
<dbReference type="Proteomes" id="UP000027192">
    <property type="component" value="Unassembled WGS sequence"/>
</dbReference>
<evidence type="ECO:0000313" key="3">
    <source>
        <dbReference type="Proteomes" id="UP000027192"/>
    </source>
</evidence>
<feature type="transmembrane region" description="Helical" evidence="1">
    <location>
        <begin position="131"/>
        <end position="150"/>
    </location>
</feature>
<comment type="caution">
    <text evidence="2">The sequence shown here is derived from an EMBL/GenBank/DDBJ whole genome shotgun (WGS) entry which is preliminary data.</text>
</comment>
<keyword evidence="1" id="KW-1133">Transmembrane helix</keyword>
<protein>
    <submittedName>
        <fullName evidence="2">Uncharacterized protein</fullName>
    </submittedName>
</protein>
<reference evidence="2 3" key="1">
    <citation type="submission" date="2014-04" db="EMBL/GenBank/DDBJ databases">
        <title>Draft genome sequence of Photobacterium halotolerans S2753: a solonamide, ngercheumicin and holomycin producer.</title>
        <authorList>
            <person name="Machado H.R."/>
            <person name="Gram L."/>
        </authorList>
    </citation>
    <scope>NUCLEOTIDE SEQUENCE [LARGE SCALE GENOMIC DNA]</scope>
    <source>
        <strain evidence="2 3">S2753</strain>
    </source>
</reference>
<evidence type="ECO:0000256" key="1">
    <source>
        <dbReference type="SAM" id="Phobius"/>
    </source>
</evidence>
<sequence length="541" mass="63110">MVSYVVKQYRLLHSFKENHEGKFLSDEQMKLVRKIYKKPFMDNRVHEIRGKLKSKEERKYINQLKINSVYWPESELKGKNEYGKVGKWTARVEGVICFNSFYVTRIDHVDILSKLKPLYTLPRVFKVNPDFYDLSHVLIPMVLFIMMFMALIGYDGDGGYDIVAYLTLLFSALPFFIICRAIYKNHLLYEVSGIFDWDREGDEIDMGQTGRIGDVPLVFYRDYIEDERECIIHGKIKLEPHFHIEPNLINHKSPFFSLSEKKRSLGRCLVGWLIITAIFANMTVNFYQSGFYHEFLHFTQMHIKPKVIQDTDDAQLSLLKSGDAIKLDHFHLSPGQERGYIDAYDQLDEPFLEQLTQSIASKVGALVVDMDHRSDFSALTRAGEQFVNQQGEIYDQLIAAKQKVKSQVPLKIEIGERKFSTKTFSLKDLQTQIFDATAYKSGQTLSAKAIHQQVRQALIGYLYGFVTPMHASVSFFRPIEKELVVYIYQPIPVTKDVVAEVETMNYTMNFYRFWLTFSLVMLIYTLVAYLTARRRYDHLTW</sequence>
<keyword evidence="3" id="KW-1185">Reference proteome</keyword>